<sequence>MKKHTNLTVFLILVGLLLASICSLIWQVKRSLAEAPRAQEELNVAPVPAAPREEPQPLPPVPPKQTAVTLPPAEEAPAPSPILSNEELLQLAKQDLAPFFPPDQLEEMAKRTQNIVLYPMVIAAGTKIIHAKYPKTDPTLEQTRTEQIKALQRTVFDIRKRIQKNDLLKKRVPPEEQKNWLEQSPLHRKNISIAGPKGQTPLRRITVSCPPWQKDYDLCEQVFYSKNEFSLFLFKNDILLSREDYQAPKKLSAGYMFFPPNPYKSGESAAGQELLQGRVSYCAHWDSTHPLPLRESRYRENGLLQQNLTRNFEENTQQTIFYDEKGQFTQLDISSISTTGRAKLPQSLAIMSRKYASPTASFASEGSYRKDVSAHASGRWTASPDGTVTLDEGRRFPPAQSFPRAPLYRDIYPAQVPAAQTAPELL</sequence>
<proteinExistence type="predicted"/>
<keyword evidence="3" id="KW-1185">Reference proteome</keyword>
<evidence type="ECO:0000313" key="3">
    <source>
        <dbReference type="Proteomes" id="UP000196368"/>
    </source>
</evidence>
<accession>A0A1Y4DE13</accession>
<organism evidence="2 3">
    <name type="scientific">Candidatus Avelusimicrobium gallicola</name>
    <dbReference type="NCBI Taxonomy" id="2562704"/>
    <lineage>
        <taxon>Bacteria</taxon>
        <taxon>Pseudomonadati</taxon>
        <taxon>Elusimicrobiota</taxon>
        <taxon>Elusimicrobia</taxon>
        <taxon>Elusimicrobiales</taxon>
        <taxon>Elusimicrobiaceae</taxon>
        <taxon>Candidatus Avelusimicrobium</taxon>
    </lineage>
</organism>
<gene>
    <name evidence="2" type="ORF">B5F75_03345</name>
</gene>
<dbReference type="EMBL" id="NFJD01000002">
    <property type="protein sequence ID" value="OUO56892.1"/>
    <property type="molecule type" value="Genomic_DNA"/>
</dbReference>
<dbReference type="Proteomes" id="UP000196368">
    <property type="component" value="Unassembled WGS sequence"/>
</dbReference>
<dbReference type="RefSeq" id="WP_087287929.1">
    <property type="nucleotide sequence ID" value="NZ_NFJD01000002.1"/>
</dbReference>
<dbReference type="AlphaFoldDB" id="A0A1Y4DE13"/>
<evidence type="ECO:0000313" key="2">
    <source>
        <dbReference type="EMBL" id="OUO56892.1"/>
    </source>
</evidence>
<feature type="region of interest" description="Disordered" evidence="1">
    <location>
        <begin position="49"/>
        <end position="80"/>
    </location>
</feature>
<comment type="caution">
    <text evidence="2">The sequence shown here is derived from an EMBL/GenBank/DDBJ whole genome shotgun (WGS) entry which is preliminary data.</text>
</comment>
<name>A0A1Y4DE13_9BACT</name>
<protein>
    <submittedName>
        <fullName evidence="2">Uncharacterized protein</fullName>
    </submittedName>
</protein>
<reference evidence="3" key="1">
    <citation type="submission" date="2017-04" db="EMBL/GenBank/DDBJ databases">
        <title>Function of individual gut microbiota members based on whole genome sequencing of pure cultures obtained from chicken caecum.</title>
        <authorList>
            <person name="Medvecky M."/>
            <person name="Cejkova D."/>
            <person name="Polansky O."/>
            <person name="Karasova D."/>
            <person name="Kubasova T."/>
            <person name="Cizek A."/>
            <person name="Rychlik I."/>
        </authorList>
    </citation>
    <scope>NUCLEOTIDE SEQUENCE [LARGE SCALE GENOMIC DNA]</scope>
    <source>
        <strain evidence="3">An273</strain>
    </source>
</reference>
<evidence type="ECO:0000256" key="1">
    <source>
        <dbReference type="SAM" id="MobiDB-lite"/>
    </source>
</evidence>
<feature type="region of interest" description="Disordered" evidence="1">
    <location>
        <begin position="374"/>
        <end position="394"/>
    </location>
</feature>